<evidence type="ECO:0000313" key="1">
    <source>
        <dbReference type="EMBL" id="AVH79538.1"/>
    </source>
</evidence>
<protein>
    <submittedName>
        <fullName evidence="1">Uncharacterized protein</fullName>
    </submittedName>
</protein>
<dbReference type="AlphaFoldDB" id="A0A2P0ZGH3"/>
<accession>A0A2P0ZGH3</accession>
<sequence length="82" mass="8765">MSTIKIADLHFSGSDLLQDNESYLNELDNLSLDASQIQGGLTPVPVVSIVTATVITAISVVTRIAKEINEIVNPCPPPPCEF</sequence>
<proteinExistence type="predicted"/>
<organism evidence="1">
    <name type="scientific">Synechocystis sp. PCC 9413</name>
    <dbReference type="NCBI Taxonomy" id="77760"/>
    <lineage>
        <taxon>Bacteria</taxon>
        <taxon>Bacillati</taxon>
        <taxon>Cyanobacteriota</taxon>
        <taxon>Cyanophyceae</taxon>
        <taxon>Synechococcales</taxon>
        <taxon>Merismopediaceae</taxon>
        <taxon>Synechocystis</taxon>
    </lineage>
</organism>
<dbReference type="EMBL" id="MG373770">
    <property type="protein sequence ID" value="AVH79538.1"/>
    <property type="molecule type" value="Genomic_DNA"/>
</dbReference>
<reference evidence="1" key="1">
    <citation type="journal article" date="2018" name="Science">
        <title>Natural noncanonical protein splicing yields products with diverse ?-amino acid residues.</title>
        <authorList>
            <person name="Morinaka B.I."/>
            <person name="Lakis E."/>
            <person name="Verest M."/>
            <person name="Helf M.J."/>
            <person name="Scalvenzi T."/>
            <person name="Vagstad A.L."/>
            <person name="Sims J."/>
            <person name="Sunagawa S."/>
            <person name="Gugger M."/>
            <person name="Piel J."/>
        </authorList>
    </citation>
    <scope>NUCLEOTIDE SEQUENCE</scope>
    <source>
        <strain evidence="1">PCC 9413</strain>
    </source>
</reference>
<name>A0A2P0ZGH3_9SYNC</name>